<dbReference type="Gene3D" id="3.80.10.10">
    <property type="entry name" value="Ribonuclease Inhibitor"/>
    <property type="match status" value="1"/>
</dbReference>
<dbReference type="InParanoid" id="H2XRT2"/>
<reference evidence="2" key="4">
    <citation type="submission" date="2025-09" db="UniProtKB">
        <authorList>
            <consortium name="Ensembl"/>
        </authorList>
    </citation>
    <scope>IDENTIFICATION</scope>
</reference>
<dbReference type="EMBL" id="EAAA01002973">
    <property type="status" value="NOT_ANNOTATED_CDS"/>
    <property type="molecule type" value="Genomic_DNA"/>
</dbReference>
<dbReference type="AlphaFoldDB" id="H2XRT2"/>
<reference evidence="2" key="3">
    <citation type="submission" date="2025-08" db="UniProtKB">
        <authorList>
            <consortium name="Ensembl"/>
        </authorList>
    </citation>
    <scope>IDENTIFICATION</scope>
</reference>
<sequence length="102" mass="10905">MRKVGLWDCGFTEVGATELGQALQKLSVPLESINIGANKIGNGATALAHGLCGVRSLNLSQSNIPEHKIKFIKEKYQALPSPKPKIEGIGSMPSSNTRCVMQ</sequence>
<feature type="region of interest" description="Disordered" evidence="1">
    <location>
        <begin position="83"/>
        <end position="102"/>
    </location>
</feature>
<dbReference type="Proteomes" id="UP000008144">
    <property type="component" value="Chromosome 9"/>
</dbReference>
<keyword evidence="3" id="KW-1185">Reference proteome</keyword>
<evidence type="ECO:0000256" key="1">
    <source>
        <dbReference type="SAM" id="MobiDB-lite"/>
    </source>
</evidence>
<organism evidence="2 3">
    <name type="scientific">Ciona intestinalis</name>
    <name type="common">Transparent sea squirt</name>
    <name type="synonym">Ascidia intestinalis</name>
    <dbReference type="NCBI Taxonomy" id="7719"/>
    <lineage>
        <taxon>Eukaryota</taxon>
        <taxon>Metazoa</taxon>
        <taxon>Chordata</taxon>
        <taxon>Tunicata</taxon>
        <taxon>Ascidiacea</taxon>
        <taxon>Phlebobranchia</taxon>
        <taxon>Cionidae</taxon>
        <taxon>Ciona</taxon>
    </lineage>
</organism>
<evidence type="ECO:0000313" key="2">
    <source>
        <dbReference type="Ensembl" id="ENSCINP00000032366.1"/>
    </source>
</evidence>
<evidence type="ECO:0000313" key="3">
    <source>
        <dbReference type="Proteomes" id="UP000008144"/>
    </source>
</evidence>
<reference evidence="2" key="2">
    <citation type="journal article" date="2008" name="Genome Biol.">
        <title>Improved genome assembly and evidence-based global gene model set for the chordate Ciona intestinalis: new insight into intron and operon populations.</title>
        <authorList>
            <person name="Satou Y."/>
            <person name="Mineta K."/>
            <person name="Ogasawara M."/>
            <person name="Sasakura Y."/>
            <person name="Shoguchi E."/>
            <person name="Ueno K."/>
            <person name="Yamada L."/>
            <person name="Matsumoto J."/>
            <person name="Wasserscheid J."/>
            <person name="Dewar K."/>
            <person name="Wiley G.B."/>
            <person name="Macmil S.L."/>
            <person name="Roe B.A."/>
            <person name="Zeller R.W."/>
            <person name="Hastings K.E."/>
            <person name="Lemaire P."/>
            <person name="Lindquist E."/>
            <person name="Endo T."/>
            <person name="Hotta K."/>
            <person name="Inaba K."/>
        </authorList>
    </citation>
    <scope>NUCLEOTIDE SEQUENCE [LARGE SCALE GENOMIC DNA]</scope>
    <source>
        <strain evidence="2">wild type</strain>
    </source>
</reference>
<dbReference type="InterPro" id="IPR032675">
    <property type="entry name" value="LRR_dom_sf"/>
</dbReference>
<accession>H2XRT2</accession>
<proteinExistence type="predicted"/>
<dbReference type="Ensembl" id="ENSCINT00000030482.1">
    <property type="protein sequence ID" value="ENSCINP00000032366.1"/>
    <property type="gene ID" value="ENSCING00000022803.1"/>
</dbReference>
<protein>
    <submittedName>
        <fullName evidence="2">Uncharacterized protein</fullName>
    </submittedName>
</protein>
<dbReference type="HOGENOM" id="CLU_2276453_0_0_1"/>
<name>H2XRT2_CIOIN</name>
<dbReference type="SUPFAM" id="SSF52047">
    <property type="entry name" value="RNI-like"/>
    <property type="match status" value="1"/>
</dbReference>
<feature type="compositionally biased region" description="Polar residues" evidence="1">
    <location>
        <begin position="92"/>
        <end position="102"/>
    </location>
</feature>
<reference evidence="3" key="1">
    <citation type="journal article" date="2002" name="Science">
        <title>The draft genome of Ciona intestinalis: insights into chordate and vertebrate origins.</title>
        <authorList>
            <person name="Dehal P."/>
            <person name="Satou Y."/>
            <person name="Campbell R.K."/>
            <person name="Chapman J."/>
            <person name="Degnan B."/>
            <person name="De Tomaso A."/>
            <person name="Davidson B."/>
            <person name="Di Gregorio A."/>
            <person name="Gelpke M."/>
            <person name="Goodstein D.M."/>
            <person name="Harafuji N."/>
            <person name="Hastings K.E."/>
            <person name="Ho I."/>
            <person name="Hotta K."/>
            <person name="Huang W."/>
            <person name="Kawashima T."/>
            <person name="Lemaire P."/>
            <person name="Martinez D."/>
            <person name="Meinertzhagen I.A."/>
            <person name="Necula S."/>
            <person name="Nonaka M."/>
            <person name="Putnam N."/>
            <person name="Rash S."/>
            <person name="Saiga H."/>
            <person name="Satake M."/>
            <person name="Terry A."/>
            <person name="Yamada L."/>
            <person name="Wang H.G."/>
            <person name="Awazu S."/>
            <person name="Azumi K."/>
            <person name="Boore J."/>
            <person name="Branno M."/>
            <person name="Chin-Bow S."/>
            <person name="DeSantis R."/>
            <person name="Doyle S."/>
            <person name="Francino P."/>
            <person name="Keys D.N."/>
            <person name="Haga S."/>
            <person name="Hayashi H."/>
            <person name="Hino K."/>
            <person name="Imai K.S."/>
            <person name="Inaba K."/>
            <person name="Kano S."/>
            <person name="Kobayashi K."/>
            <person name="Kobayashi M."/>
            <person name="Lee B.I."/>
            <person name="Makabe K.W."/>
            <person name="Manohar C."/>
            <person name="Matassi G."/>
            <person name="Medina M."/>
            <person name="Mochizuki Y."/>
            <person name="Mount S."/>
            <person name="Morishita T."/>
            <person name="Miura S."/>
            <person name="Nakayama A."/>
            <person name="Nishizaka S."/>
            <person name="Nomoto H."/>
            <person name="Ohta F."/>
            <person name="Oishi K."/>
            <person name="Rigoutsos I."/>
            <person name="Sano M."/>
            <person name="Sasaki A."/>
            <person name="Sasakura Y."/>
            <person name="Shoguchi E."/>
            <person name="Shin-i T."/>
            <person name="Spagnuolo A."/>
            <person name="Stainier D."/>
            <person name="Suzuki M.M."/>
            <person name="Tassy O."/>
            <person name="Takatori N."/>
            <person name="Tokuoka M."/>
            <person name="Yagi K."/>
            <person name="Yoshizaki F."/>
            <person name="Wada S."/>
            <person name="Zhang C."/>
            <person name="Hyatt P.D."/>
            <person name="Larimer F."/>
            <person name="Detter C."/>
            <person name="Doggett N."/>
            <person name="Glavina T."/>
            <person name="Hawkins T."/>
            <person name="Richardson P."/>
            <person name="Lucas S."/>
            <person name="Kohara Y."/>
            <person name="Levine M."/>
            <person name="Satoh N."/>
            <person name="Rokhsar D.S."/>
        </authorList>
    </citation>
    <scope>NUCLEOTIDE SEQUENCE [LARGE SCALE GENOMIC DNA]</scope>
</reference>